<feature type="domain" description="Ketoreductase" evidence="5">
    <location>
        <begin position="8"/>
        <end position="204"/>
    </location>
</feature>
<name>A0A1I3CTZ8_9RHOB</name>
<dbReference type="PANTHER" id="PTHR45024:SF2">
    <property type="entry name" value="SCP2 DOMAIN-CONTAINING PROTEIN"/>
    <property type="match status" value="1"/>
</dbReference>
<sequence>MTLRLEGRVAVVTGAGAGLGRAHALLLAKQGAKVVVNDLGSTMDGKGENMAAADRVVDEIRDAGGEAVANYDSVATKEGGEAIVAAALHAFGRIDVLVNNAGILRDKSFAKTNLDDFRAVFDVHYWGGVFCTRAAWNPMLEQGYGRVIFTTSVAGTSGNFGQANYGSAKEGLLGLMRTLAIEGAKKNVLVNAVSPGARSRMTENLGIPEDYLAMLDPAHVSPAVAYLASEACADTGVIVTAAAGGFGRLHYFESQGVQFDPHGPASVEQVADAWGRITAFEGMKPSEFGASGRTQDRLATLKRPAG</sequence>
<dbReference type="InterPro" id="IPR051687">
    <property type="entry name" value="Peroxisomal_Beta-Oxidation"/>
</dbReference>
<evidence type="ECO:0000256" key="4">
    <source>
        <dbReference type="SAM" id="MobiDB-lite"/>
    </source>
</evidence>
<dbReference type="Proteomes" id="UP000199377">
    <property type="component" value="Unassembled WGS sequence"/>
</dbReference>
<evidence type="ECO:0000256" key="1">
    <source>
        <dbReference type="ARBA" id="ARBA00006484"/>
    </source>
</evidence>
<dbReference type="PRINTS" id="PR00080">
    <property type="entry name" value="SDRFAMILY"/>
</dbReference>
<feature type="region of interest" description="Disordered" evidence="4">
    <location>
        <begin position="285"/>
        <end position="306"/>
    </location>
</feature>
<evidence type="ECO:0000256" key="3">
    <source>
        <dbReference type="RuleBase" id="RU000363"/>
    </source>
</evidence>
<proteinExistence type="inferred from homology"/>
<dbReference type="InterPro" id="IPR020904">
    <property type="entry name" value="Sc_DH/Rdtase_CS"/>
</dbReference>
<organism evidence="6 7">
    <name type="scientific">Albimonas pacifica</name>
    <dbReference type="NCBI Taxonomy" id="1114924"/>
    <lineage>
        <taxon>Bacteria</taxon>
        <taxon>Pseudomonadati</taxon>
        <taxon>Pseudomonadota</taxon>
        <taxon>Alphaproteobacteria</taxon>
        <taxon>Rhodobacterales</taxon>
        <taxon>Paracoccaceae</taxon>
        <taxon>Albimonas</taxon>
    </lineage>
</organism>
<dbReference type="InterPro" id="IPR036291">
    <property type="entry name" value="NAD(P)-bd_dom_sf"/>
</dbReference>
<accession>A0A1I3CTZ8</accession>
<comment type="similarity">
    <text evidence="1 3">Belongs to the short-chain dehydrogenases/reductases (SDR) family.</text>
</comment>
<dbReference type="InterPro" id="IPR002347">
    <property type="entry name" value="SDR_fam"/>
</dbReference>
<keyword evidence="2" id="KW-0560">Oxidoreductase</keyword>
<dbReference type="PRINTS" id="PR00081">
    <property type="entry name" value="GDHRDH"/>
</dbReference>
<protein>
    <submittedName>
        <fullName evidence="6">NAD(P)-dependent dehydrogenase, short-chain alcohol dehydrogenase family</fullName>
    </submittedName>
</protein>
<evidence type="ECO:0000313" key="6">
    <source>
        <dbReference type="EMBL" id="SFH77927.1"/>
    </source>
</evidence>
<dbReference type="Gene3D" id="3.40.50.720">
    <property type="entry name" value="NAD(P)-binding Rossmann-like Domain"/>
    <property type="match status" value="2"/>
</dbReference>
<dbReference type="PANTHER" id="PTHR45024">
    <property type="entry name" value="DEHYDROGENASES, SHORT CHAIN"/>
    <property type="match status" value="1"/>
</dbReference>
<dbReference type="GO" id="GO:0016491">
    <property type="term" value="F:oxidoreductase activity"/>
    <property type="evidence" value="ECO:0007669"/>
    <property type="project" value="UniProtKB-KW"/>
</dbReference>
<dbReference type="PROSITE" id="PS00061">
    <property type="entry name" value="ADH_SHORT"/>
    <property type="match status" value="1"/>
</dbReference>
<dbReference type="SUPFAM" id="SSF51735">
    <property type="entry name" value="NAD(P)-binding Rossmann-fold domains"/>
    <property type="match status" value="1"/>
</dbReference>
<dbReference type="RefSeq" id="WP_092858089.1">
    <property type="nucleotide sequence ID" value="NZ_FOQH01000002.1"/>
</dbReference>
<dbReference type="OrthoDB" id="9804774at2"/>
<evidence type="ECO:0000313" key="7">
    <source>
        <dbReference type="Proteomes" id="UP000199377"/>
    </source>
</evidence>
<reference evidence="6 7" key="1">
    <citation type="submission" date="2016-10" db="EMBL/GenBank/DDBJ databases">
        <authorList>
            <person name="de Groot N.N."/>
        </authorList>
    </citation>
    <scope>NUCLEOTIDE SEQUENCE [LARGE SCALE GENOMIC DNA]</scope>
    <source>
        <strain evidence="6 7">CGMCC 1.11030</strain>
    </source>
</reference>
<evidence type="ECO:0000259" key="5">
    <source>
        <dbReference type="SMART" id="SM00822"/>
    </source>
</evidence>
<keyword evidence="7" id="KW-1185">Reference proteome</keyword>
<dbReference type="InterPro" id="IPR057326">
    <property type="entry name" value="KR_dom"/>
</dbReference>
<evidence type="ECO:0000256" key="2">
    <source>
        <dbReference type="ARBA" id="ARBA00023002"/>
    </source>
</evidence>
<dbReference type="SMART" id="SM00822">
    <property type="entry name" value="PKS_KR"/>
    <property type="match status" value="1"/>
</dbReference>
<gene>
    <name evidence="6" type="ORF">SAMN05216258_102208</name>
</gene>
<dbReference type="Pfam" id="PF00106">
    <property type="entry name" value="adh_short"/>
    <property type="match status" value="1"/>
</dbReference>
<dbReference type="STRING" id="1114924.SAMN05216258_102208"/>
<dbReference type="EMBL" id="FOQH01000002">
    <property type="protein sequence ID" value="SFH77927.1"/>
    <property type="molecule type" value="Genomic_DNA"/>
</dbReference>
<dbReference type="AlphaFoldDB" id="A0A1I3CTZ8"/>